<evidence type="ECO:0000313" key="6">
    <source>
        <dbReference type="EMBL" id="EEB06620.1"/>
    </source>
</evidence>
<feature type="compositionally biased region" description="Polar residues" evidence="5">
    <location>
        <begin position="240"/>
        <end position="267"/>
    </location>
</feature>
<dbReference type="Pfam" id="PF12799">
    <property type="entry name" value="LRR_4"/>
    <property type="match status" value="1"/>
</dbReference>
<keyword evidence="3" id="KW-0433">Leucine-rich repeat</keyword>
<dbReference type="OMA" id="RQDFGNT"/>
<dbReference type="Proteomes" id="UP000001744">
    <property type="component" value="Unassembled WGS sequence"/>
</dbReference>
<proteinExistence type="predicted"/>
<evidence type="ECO:0000256" key="5">
    <source>
        <dbReference type="SAM" id="MobiDB-lite"/>
    </source>
</evidence>
<feature type="compositionally biased region" description="Low complexity" evidence="5">
    <location>
        <begin position="313"/>
        <end position="325"/>
    </location>
</feature>
<dbReference type="SMART" id="SM00369">
    <property type="entry name" value="LRR_TYP"/>
    <property type="match status" value="3"/>
</dbReference>
<accession>B6JYK2</accession>
<dbReference type="InterPro" id="IPR001611">
    <property type="entry name" value="Leu-rich_rpt"/>
</dbReference>
<organism evidence="6 7">
    <name type="scientific">Schizosaccharomyces japonicus (strain yFS275 / FY16936)</name>
    <name type="common">Fission yeast</name>
    <dbReference type="NCBI Taxonomy" id="402676"/>
    <lineage>
        <taxon>Eukaryota</taxon>
        <taxon>Fungi</taxon>
        <taxon>Dikarya</taxon>
        <taxon>Ascomycota</taxon>
        <taxon>Taphrinomycotina</taxon>
        <taxon>Schizosaccharomycetes</taxon>
        <taxon>Schizosaccharomycetales</taxon>
        <taxon>Schizosaccharomycetaceae</taxon>
        <taxon>Schizosaccharomyces</taxon>
    </lineage>
</organism>
<evidence type="ECO:0000256" key="3">
    <source>
        <dbReference type="ARBA" id="ARBA00022614"/>
    </source>
</evidence>
<dbReference type="VEuPathDB" id="FungiDB:SJAG_01663"/>
<dbReference type="Gene3D" id="3.80.10.10">
    <property type="entry name" value="Ribonuclease Inhibitor"/>
    <property type="match status" value="1"/>
</dbReference>
<dbReference type="Pfam" id="PF13855">
    <property type="entry name" value="LRR_8"/>
    <property type="match status" value="1"/>
</dbReference>
<dbReference type="InterPro" id="IPR032675">
    <property type="entry name" value="LRR_dom_sf"/>
</dbReference>
<dbReference type="PANTHER" id="PTHR15454:SF69">
    <property type="entry name" value="SERINE_THREONINE-PROTEIN KINASE 11-INTERACTING PROTEIN"/>
    <property type="match status" value="1"/>
</dbReference>
<reference evidence="6 7" key="1">
    <citation type="journal article" date="2011" name="Science">
        <title>Comparative functional genomics of the fission yeasts.</title>
        <authorList>
            <person name="Rhind N."/>
            <person name="Chen Z."/>
            <person name="Yassour M."/>
            <person name="Thompson D.A."/>
            <person name="Haas B.J."/>
            <person name="Habib N."/>
            <person name="Wapinski I."/>
            <person name="Roy S."/>
            <person name="Lin M.F."/>
            <person name="Heiman D.I."/>
            <person name="Young S.K."/>
            <person name="Furuya K."/>
            <person name="Guo Y."/>
            <person name="Pidoux A."/>
            <person name="Chen H.M."/>
            <person name="Robbertse B."/>
            <person name="Goldberg J.M."/>
            <person name="Aoki K."/>
            <person name="Bayne E.H."/>
            <person name="Berlin A.M."/>
            <person name="Desjardins C.A."/>
            <person name="Dobbs E."/>
            <person name="Dukaj L."/>
            <person name="Fan L."/>
            <person name="FitzGerald M.G."/>
            <person name="French C."/>
            <person name="Gujja S."/>
            <person name="Hansen K."/>
            <person name="Keifenheim D."/>
            <person name="Levin J.Z."/>
            <person name="Mosher R.A."/>
            <person name="Mueller C.A."/>
            <person name="Pfiffner J."/>
            <person name="Priest M."/>
            <person name="Russ C."/>
            <person name="Smialowska A."/>
            <person name="Swoboda P."/>
            <person name="Sykes S.M."/>
            <person name="Vaughn M."/>
            <person name="Vengrova S."/>
            <person name="Yoder R."/>
            <person name="Zeng Q."/>
            <person name="Allshire R."/>
            <person name="Baulcombe D."/>
            <person name="Birren B.W."/>
            <person name="Brown W."/>
            <person name="Ekwall K."/>
            <person name="Kellis M."/>
            <person name="Leatherwood J."/>
            <person name="Levin H."/>
            <person name="Margalit H."/>
            <person name="Martienssen R."/>
            <person name="Nieduszynski C.A."/>
            <person name="Spatafora J.W."/>
            <person name="Friedman N."/>
            <person name="Dalgaard J.Z."/>
            <person name="Baumann P."/>
            <person name="Niki H."/>
            <person name="Regev A."/>
            <person name="Nusbaum C."/>
        </authorList>
    </citation>
    <scope>NUCLEOTIDE SEQUENCE [LARGE SCALE GENOMIC DNA]</scope>
    <source>
        <strain evidence="7">yFS275 / FY16936</strain>
    </source>
</reference>
<comment type="subcellular location">
    <subcellularLocation>
        <location evidence="1">Cytoplasm</location>
    </subcellularLocation>
</comment>
<dbReference type="GeneID" id="7049831"/>
<feature type="compositionally biased region" description="Polar residues" evidence="5">
    <location>
        <begin position="275"/>
        <end position="289"/>
    </location>
</feature>
<gene>
    <name evidence="6" type="ORF">SJAG_01663</name>
</gene>
<dbReference type="PROSITE" id="PS51450">
    <property type="entry name" value="LRR"/>
    <property type="match status" value="4"/>
</dbReference>
<name>B6JYK2_SCHJY</name>
<dbReference type="GO" id="GO:0005737">
    <property type="term" value="C:cytoplasm"/>
    <property type="evidence" value="ECO:0000318"/>
    <property type="project" value="GO_Central"/>
</dbReference>
<feature type="region of interest" description="Disordered" evidence="5">
    <location>
        <begin position="240"/>
        <end position="325"/>
    </location>
</feature>
<dbReference type="InterPro" id="IPR003591">
    <property type="entry name" value="Leu-rich_rpt_typical-subtyp"/>
</dbReference>
<dbReference type="STRING" id="402676.B6JYK2"/>
<evidence type="ECO:0000256" key="2">
    <source>
        <dbReference type="ARBA" id="ARBA00022490"/>
    </source>
</evidence>
<keyword evidence="4" id="KW-0677">Repeat</keyword>
<dbReference type="RefSeq" id="XP_002172913.1">
    <property type="nucleotide sequence ID" value="XM_002172877.2"/>
</dbReference>
<dbReference type="PANTHER" id="PTHR15454">
    <property type="entry name" value="NISCHARIN RELATED"/>
    <property type="match status" value="1"/>
</dbReference>
<evidence type="ECO:0000256" key="1">
    <source>
        <dbReference type="ARBA" id="ARBA00004496"/>
    </source>
</evidence>
<dbReference type="InterPro" id="IPR025875">
    <property type="entry name" value="Leu-rich_rpt_4"/>
</dbReference>
<keyword evidence="7" id="KW-1185">Reference proteome</keyword>
<dbReference type="AlphaFoldDB" id="B6JYK2"/>
<sequence length="660" mass="73603">MVVEGDAYLGSLASFIHSNEPRLARLSAQSNSLFSTPLQLQLTPHHLYYLLSSFEEIGVDVGRLDVRMRTLRDDSPQNYESFLNSQCSHNQPVDTDSMSMRSVATMNSIVSSIASFWSLLAFSGGTQEERKRAKRLHNLRYLYSCFTILPALRLSPNKKALPIAGFEEFPFDTAVPLGIFKNLSRLDIVDYDPRRFLGWDFLSQTLKYLNLRQCEVHDLDLVLVDLVLDDADGFRYRSCSSRTGAQANSPNGSPNTNADSDNDQQSPLAARRRTGNISTPTSPTKTFQTHVRKRSCSMDGGKYTHTKSHSTRPRAPSSLSTSSRRRYFSSSSSLRNLATTTSRHTDLPKHAWKQLLYLRCSESHLTSLTSSTLLQLTSLVSLDLSHNQFTSIPESLVSLPNLRSLNMAHNRITSCTNLLYHRLPSLEYLILCGNQMTGLSGLETLTTLRKLDVRDNCLTDPAELRRLTGLSSLQDVYFTPNPFTRTHTSHRVSIFNYFRESPTANEVLLDGRSPSMLEKMYLIDKVQPIADDTIPEPVATPANDTNTPVKTGDAVMYPSNPSHSSVRLKKFGRSRVIELSSPCSCTGVDITLTNRQLCMTVDDASIDPDDPALSPTVGESYRHKLEALRQSAGSQWLQALANENAQRTSGEAANEAFIVK</sequence>
<dbReference type="EMBL" id="KE651168">
    <property type="protein sequence ID" value="EEB06620.1"/>
    <property type="molecule type" value="Genomic_DNA"/>
</dbReference>
<keyword evidence="2" id="KW-0963">Cytoplasm</keyword>
<dbReference type="HOGENOM" id="CLU_009538_0_0_1"/>
<dbReference type="eggNOG" id="ENOG502QTY2">
    <property type="taxonomic scope" value="Eukaryota"/>
</dbReference>
<dbReference type="JaponicusDB" id="SJAG_01663"/>
<protein>
    <submittedName>
        <fullName evidence="6">Uncharacterized protein</fullName>
    </submittedName>
</protein>
<evidence type="ECO:0000313" key="7">
    <source>
        <dbReference type="Proteomes" id="UP000001744"/>
    </source>
</evidence>
<dbReference type="SUPFAM" id="SSF52075">
    <property type="entry name" value="Outer arm dynein light chain 1"/>
    <property type="match status" value="1"/>
</dbReference>
<evidence type="ECO:0000256" key="4">
    <source>
        <dbReference type="ARBA" id="ARBA00022737"/>
    </source>
</evidence>
<dbReference type="OrthoDB" id="676979at2759"/>